<evidence type="ECO:0000313" key="2">
    <source>
        <dbReference type="Proteomes" id="UP001500630"/>
    </source>
</evidence>
<keyword evidence="2" id="KW-1185">Reference proteome</keyword>
<evidence type="ECO:0000313" key="1">
    <source>
        <dbReference type="EMBL" id="GAA3588354.1"/>
    </source>
</evidence>
<sequence length="59" mass="6554">MIRTVAAAATRHNVTHHELFGLRDADSARAEPAAQLGLTTSDYRPKPAYDVYRKLITES</sequence>
<reference evidence="2" key="1">
    <citation type="journal article" date="2019" name="Int. J. Syst. Evol. Microbiol.">
        <title>The Global Catalogue of Microorganisms (GCM) 10K type strain sequencing project: providing services to taxonomists for standard genome sequencing and annotation.</title>
        <authorList>
            <consortium name="The Broad Institute Genomics Platform"/>
            <consortium name="The Broad Institute Genome Sequencing Center for Infectious Disease"/>
            <person name="Wu L."/>
            <person name="Ma J."/>
        </authorList>
    </citation>
    <scope>NUCLEOTIDE SEQUENCE [LARGE SCALE GENOMIC DNA]</scope>
    <source>
        <strain evidence="2">JCM 17326</strain>
    </source>
</reference>
<dbReference type="EMBL" id="BAABDQ010000024">
    <property type="protein sequence ID" value="GAA3588354.1"/>
    <property type="molecule type" value="Genomic_DNA"/>
</dbReference>
<proteinExistence type="predicted"/>
<dbReference type="Proteomes" id="UP001500630">
    <property type="component" value="Unassembled WGS sequence"/>
</dbReference>
<name>A0ABP6YQ39_9ACTN</name>
<organism evidence="1 2">
    <name type="scientific">Nonomuraea rosea</name>
    <dbReference type="NCBI Taxonomy" id="638574"/>
    <lineage>
        <taxon>Bacteria</taxon>
        <taxon>Bacillati</taxon>
        <taxon>Actinomycetota</taxon>
        <taxon>Actinomycetes</taxon>
        <taxon>Streptosporangiales</taxon>
        <taxon>Streptosporangiaceae</taxon>
        <taxon>Nonomuraea</taxon>
    </lineage>
</organism>
<protein>
    <submittedName>
        <fullName evidence="1">Uncharacterized protein</fullName>
    </submittedName>
</protein>
<dbReference type="SUPFAM" id="SSF51445">
    <property type="entry name" value="(Trans)glycosidases"/>
    <property type="match status" value="1"/>
</dbReference>
<dbReference type="InterPro" id="IPR017853">
    <property type="entry name" value="GH"/>
</dbReference>
<dbReference type="RefSeq" id="WP_345570802.1">
    <property type="nucleotide sequence ID" value="NZ_BAABDQ010000024.1"/>
</dbReference>
<comment type="caution">
    <text evidence="1">The sequence shown here is derived from an EMBL/GenBank/DDBJ whole genome shotgun (WGS) entry which is preliminary data.</text>
</comment>
<gene>
    <name evidence="1" type="ORF">GCM10022419_083360</name>
</gene>
<accession>A0ABP6YQ39</accession>